<dbReference type="InterPro" id="IPR019341">
    <property type="entry name" value="Alpha/Gamma-adaptin-bd_p34"/>
</dbReference>
<dbReference type="OrthoDB" id="1741717at2759"/>
<evidence type="ECO:0008006" key="3">
    <source>
        <dbReference type="Google" id="ProtNLM"/>
    </source>
</evidence>
<dbReference type="PROSITE" id="PS51257">
    <property type="entry name" value="PROKAR_LIPOPROTEIN"/>
    <property type="match status" value="1"/>
</dbReference>
<sequence>MTEKTENGTASVVVVSCTEEDPKNVIESVIGDLPPATLENGIECYPWHLDTKYYEADIRLCAMREKSLASKSFAETVHAVIINFDSDSKNAIEGVNEWLRYLKEYGADIKILLCNRCKDVSETGVGKVQVQEWCVINGFELVEVDPLVDEEWEEEQDFVETTGIRRVNQALEAHVWPNLTIKERKDPTTLSGLWHGGLCKSADADHRALNPDNIEPDPEDLLEGGDFNDLFGQLVSLKEKATSMGSEDRKQFAEQIVLAYWNAIGGDEDDILDC</sequence>
<proteinExistence type="predicted"/>
<dbReference type="OMA" id="VTAFWKA"/>
<evidence type="ECO:0000313" key="1">
    <source>
        <dbReference type="EnsemblMetazoa" id="XP_014252052.1"/>
    </source>
</evidence>
<keyword evidence="2" id="KW-1185">Reference proteome</keyword>
<dbReference type="Pfam" id="PF10199">
    <property type="entry name" value="Adaptin_binding"/>
    <property type="match status" value="1"/>
</dbReference>
<dbReference type="PANTHER" id="PTHR14659">
    <property type="entry name" value="ALPHA- AND GAMMA-ADAPTIN-BINDING PROTEIN P34"/>
    <property type="match status" value="1"/>
</dbReference>
<dbReference type="KEGG" id="clec:106668111"/>
<name>A0A8I6RT68_CIMLE</name>
<organism evidence="1 2">
    <name type="scientific">Cimex lectularius</name>
    <name type="common">Bed bug</name>
    <name type="synonym">Acanthia lectularia</name>
    <dbReference type="NCBI Taxonomy" id="79782"/>
    <lineage>
        <taxon>Eukaryota</taxon>
        <taxon>Metazoa</taxon>
        <taxon>Ecdysozoa</taxon>
        <taxon>Arthropoda</taxon>
        <taxon>Hexapoda</taxon>
        <taxon>Insecta</taxon>
        <taxon>Pterygota</taxon>
        <taxon>Neoptera</taxon>
        <taxon>Paraneoptera</taxon>
        <taxon>Hemiptera</taxon>
        <taxon>Heteroptera</taxon>
        <taxon>Panheteroptera</taxon>
        <taxon>Cimicomorpha</taxon>
        <taxon>Cimicidae</taxon>
        <taxon>Cimex</taxon>
    </lineage>
</organism>
<dbReference type="Gene3D" id="3.40.50.11960">
    <property type="match status" value="1"/>
</dbReference>
<dbReference type="Proteomes" id="UP000494040">
    <property type="component" value="Unassembled WGS sequence"/>
</dbReference>
<reference evidence="1" key="1">
    <citation type="submission" date="2022-01" db="UniProtKB">
        <authorList>
            <consortium name="EnsemblMetazoa"/>
        </authorList>
    </citation>
    <scope>IDENTIFICATION</scope>
</reference>
<dbReference type="AlphaFoldDB" id="A0A8I6RT68"/>
<dbReference type="EnsemblMetazoa" id="XM_014396566.2">
    <property type="protein sequence ID" value="XP_014252052.1"/>
    <property type="gene ID" value="LOC106668111"/>
</dbReference>
<protein>
    <recommendedName>
        <fullName evidence="3">Alpha-and gamma-adaptin-binding protein p34</fullName>
    </recommendedName>
</protein>
<accession>A0A8I6RT68</accession>
<gene>
    <name evidence="1" type="primary">106668111</name>
</gene>
<dbReference type="PANTHER" id="PTHR14659:SF1">
    <property type="entry name" value="ALPHA- AND GAMMA-ADAPTIN-BINDING PROTEIN P34"/>
    <property type="match status" value="1"/>
</dbReference>
<evidence type="ECO:0000313" key="2">
    <source>
        <dbReference type="Proteomes" id="UP000494040"/>
    </source>
</evidence>